<protein>
    <submittedName>
        <fullName evidence="2">Uncharacterized protein YbjT (DUF2867 family)</fullName>
    </submittedName>
</protein>
<dbReference type="PANTHER" id="PTHR43162">
    <property type="match status" value="1"/>
</dbReference>
<dbReference type="Gene3D" id="3.40.50.720">
    <property type="entry name" value="NAD(P)-binding Rossmann-like Domain"/>
    <property type="match status" value="1"/>
</dbReference>
<organism evidence="2 3">
    <name type="scientific">Lipingzhangella halophila</name>
    <dbReference type="NCBI Taxonomy" id="1783352"/>
    <lineage>
        <taxon>Bacteria</taxon>
        <taxon>Bacillati</taxon>
        <taxon>Actinomycetota</taxon>
        <taxon>Actinomycetes</taxon>
        <taxon>Streptosporangiales</taxon>
        <taxon>Nocardiopsidaceae</taxon>
        <taxon>Lipingzhangella</taxon>
    </lineage>
</organism>
<sequence length="282" mass="29976">MTVLVTGARGTIGGRVIAKLAEAGHSVRGSARDVADLELPPGAEGVELDITSPDNASTAFRGITTMFLYPVLGDPSAFLARASEAGVRHVVLLSSPASYEAGEYTSPLGVAHRAMEQALEASGLDHTVLYPSWLASNARRDWGEPVRAREPVGIAYPDARVTPIHIDDIADVAVDLLTRDTHRGRMQVVTGPESLRVRDVVTSLGDVLGAPITIEELTREQALAQRAPWMPEPVLEALLDSAAAATGTPAPVTNAVERITGHPARTFREWAHAHRAAFEPAP</sequence>
<dbReference type="PANTHER" id="PTHR43162:SF1">
    <property type="entry name" value="PRESTALK A DIFFERENTIATION PROTEIN A"/>
    <property type="match status" value="1"/>
</dbReference>
<evidence type="ECO:0000259" key="1">
    <source>
        <dbReference type="Pfam" id="PF13460"/>
    </source>
</evidence>
<evidence type="ECO:0000313" key="3">
    <source>
        <dbReference type="Proteomes" id="UP000523007"/>
    </source>
</evidence>
<dbReference type="Pfam" id="PF13460">
    <property type="entry name" value="NAD_binding_10"/>
    <property type="match status" value="1"/>
</dbReference>
<dbReference type="AlphaFoldDB" id="A0A7W7RF16"/>
<name>A0A7W7RF16_9ACTN</name>
<comment type="caution">
    <text evidence="2">The sequence shown here is derived from an EMBL/GenBank/DDBJ whole genome shotgun (WGS) entry which is preliminary data.</text>
</comment>
<feature type="domain" description="NAD(P)-binding" evidence="1">
    <location>
        <begin position="7"/>
        <end position="179"/>
    </location>
</feature>
<evidence type="ECO:0000313" key="2">
    <source>
        <dbReference type="EMBL" id="MBB4930458.1"/>
    </source>
</evidence>
<dbReference type="SUPFAM" id="SSF51735">
    <property type="entry name" value="NAD(P)-binding Rossmann-fold domains"/>
    <property type="match status" value="1"/>
</dbReference>
<dbReference type="InterPro" id="IPR051604">
    <property type="entry name" value="Ergot_Alk_Oxidoreductase"/>
</dbReference>
<keyword evidence="3" id="KW-1185">Reference proteome</keyword>
<reference evidence="2 3" key="1">
    <citation type="submission" date="2020-08" db="EMBL/GenBank/DDBJ databases">
        <title>Sequencing the genomes of 1000 actinobacteria strains.</title>
        <authorList>
            <person name="Klenk H.-P."/>
        </authorList>
    </citation>
    <scope>NUCLEOTIDE SEQUENCE [LARGE SCALE GENOMIC DNA]</scope>
    <source>
        <strain evidence="2 3">DSM 102030</strain>
    </source>
</reference>
<dbReference type="RefSeq" id="WP_184575668.1">
    <property type="nucleotide sequence ID" value="NZ_JACHJT010000001.1"/>
</dbReference>
<dbReference type="Proteomes" id="UP000523007">
    <property type="component" value="Unassembled WGS sequence"/>
</dbReference>
<dbReference type="EMBL" id="JACHJT010000001">
    <property type="protein sequence ID" value="MBB4930458.1"/>
    <property type="molecule type" value="Genomic_DNA"/>
</dbReference>
<proteinExistence type="predicted"/>
<dbReference type="InterPro" id="IPR036291">
    <property type="entry name" value="NAD(P)-bd_dom_sf"/>
</dbReference>
<dbReference type="InterPro" id="IPR016040">
    <property type="entry name" value="NAD(P)-bd_dom"/>
</dbReference>
<accession>A0A7W7RF16</accession>
<gene>
    <name evidence="2" type="ORF">F4561_001278</name>
</gene>